<evidence type="ECO:0000256" key="6">
    <source>
        <dbReference type="ARBA" id="ARBA00063781"/>
    </source>
</evidence>
<evidence type="ECO:0000313" key="10">
    <source>
        <dbReference type="Proteomes" id="UP000051574"/>
    </source>
</evidence>
<evidence type="ECO:0000256" key="3">
    <source>
        <dbReference type="ARBA" id="ARBA00022966"/>
    </source>
</evidence>
<comment type="subunit">
    <text evidence="6">Heterodimer of a TEP1-N chain and an TEP1-C chain non-covalently linked. Forms a complex composed of TEP1-N and TEP1-C heterodimer, LRIM1 and APL1C; the interaction stabilizes TEP1-N and TEP1-C heterodimer, prevents its binding to tissues while circulating in the hemolymph and protects the thioester bond from hydrolysis. Mature TEP1 and to a lesser extent full-length TEP1 interact with SPCLIP1; the interaction is induced by microbial infection.</text>
</comment>
<dbReference type="GO" id="GO:0002376">
    <property type="term" value="P:immune system process"/>
    <property type="evidence" value="ECO:0007669"/>
    <property type="project" value="UniProtKB-KW"/>
</dbReference>
<dbReference type="OrthoDB" id="9998011at2759"/>
<evidence type="ECO:0000313" key="9">
    <source>
        <dbReference type="EMBL" id="KRT84591.1"/>
    </source>
</evidence>
<feature type="non-terminal residue" evidence="9">
    <location>
        <position position="244"/>
    </location>
</feature>
<dbReference type="PANTHER" id="PTHR11412:SF136">
    <property type="entry name" value="CD109 ANTIGEN"/>
    <property type="match status" value="1"/>
</dbReference>
<feature type="domain" description="Macroglobulin" evidence="8">
    <location>
        <begin position="135"/>
        <end position="221"/>
    </location>
</feature>
<evidence type="ECO:0000259" key="8">
    <source>
        <dbReference type="Pfam" id="PF01835"/>
    </source>
</evidence>
<dbReference type="EMBL" id="LJIG01002349">
    <property type="protein sequence ID" value="KRT84591.1"/>
    <property type="molecule type" value="Genomic_DNA"/>
</dbReference>
<evidence type="ECO:0000256" key="7">
    <source>
        <dbReference type="ARBA" id="ARBA00078071"/>
    </source>
</evidence>
<proteinExistence type="predicted"/>
<keyword evidence="4" id="KW-0325">Glycoprotein</keyword>
<dbReference type="Gene3D" id="2.60.40.2950">
    <property type="match status" value="1"/>
</dbReference>
<protein>
    <recommendedName>
        <fullName evidence="7">TEP1-F</fullName>
    </recommendedName>
</protein>
<evidence type="ECO:0000256" key="5">
    <source>
        <dbReference type="ARBA" id="ARBA00057615"/>
    </source>
</evidence>
<dbReference type="Proteomes" id="UP000051574">
    <property type="component" value="Unassembled WGS sequence"/>
</dbReference>
<comment type="function">
    <text evidence="5">Binds covalently through a thioester bond to the pathogen surface resulting in pathogen clearance.</text>
</comment>
<dbReference type="Pfam" id="PF01835">
    <property type="entry name" value="MG2"/>
    <property type="match status" value="1"/>
</dbReference>
<dbReference type="PANTHER" id="PTHR11412">
    <property type="entry name" value="MACROGLOBULIN / COMPLEMENT"/>
    <property type="match status" value="1"/>
</dbReference>
<keyword evidence="2" id="KW-0391">Immunity</keyword>
<organism evidence="9 10">
    <name type="scientific">Oryctes borbonicus</name>
    <dbReference type="NCBI Taxonomy" id="1629725"/>
    <lineage>
        <taxon>Eukaryota</taxon>
        <taxon>Metazoa</taxon>
        <taxon>Ecdysozoa</taxon>
        <taxon>Arthropoda</taxon>
        <taxon>Hexapoda</taxon>
        <taxon>Insecta</taxon>
        <taxon>Pterygota</taxon>
        <taxon>Neoptera</taxon>
        <taxon>Endopterygota</taxon>
        <taxon>Coleoptera</taxon>
        <taxon>Polyphaga</taxon>
        <taxon>Scarabaeiformia</taxon>
        <taxon>Scarabaeidae</taxon>
        <taxon>Dynastinae</taxon>
        <taxon>Oryctes</taxon>
    </lineage>
</organism>
<reference evidence="9 10" key="1">
    <citation type="submission" date="2015-09" db="EMBL/GenBank/DDBJ databases">
        <title>Draft genome of the scarab beetle Oryctes borbonicus.</title>
        <authorList>
            <person name="Meyer J.M."/>
            <person name="Markov G.V."/>
            <person name="Baskaran P."/>
            <person name="Herrmann M."/>
            <person name="Sommer R.J."/>
            <person name="Roedelsperger C."/>
        </authorList>
    </citation>
    <scope>NUCLEOTIDE SEQUENCE [LARGE SCALE GENOMIC DNA]</scope>
    <source>
        <strain evidence="9">OB123</strain>
        <tissue evidence="9">Whole animal</tissue>
    </source>
</reference>
<dbReference type="InterPro" id="IPR002890">
    <property type="entry name" value="MG2"/>
</dbReference>
<dbReference type="InterPro" id="IPR050473">
    <property type="entry name" value="A2M/Complement_sys"/>
</dbReference>
<dbReference type="GO" id="GO:0005615">
    <property type="term" value="C:extracellular space"/>
    <property type="evidence" value="ECO:0007669"/>
    <property type="project" value="UniProtKB-ARBA"/>
</dbReference>
<name>A0A0T6BBB6_9SCAR</name>
<dbReference type="Gene3D" id="2.60.40.1930">
    <property type="match status" value="1"/>
</dbReference>
<sequence>MFCSLCTKMLPISYVDLSIWIYTVACIFSKGNGLGYYKVVAPNTIRPNSEFHVAVSTQFTAQNTIASISIVDASSAGKNLSIYDRLVVQPYATNVAKLEIGDLQPGNYKLSVRGEGGIDFQSQTNLMYARRSYAVFIQTDKSVYKPGNTILFRAIILNTNLKPTSEVTAEPIQVYIEDGKGNRVKEWRDVSIPRGVFSGELHLSESPVLGTWTITVVVHEQKYEKAIEVALYILPKFIIKIDAP</sequence>
<dbReference type="GO" id="GO:0004866">
    <property type="term" value="F:endopeptidase inhibitor activity"/>
    <property type="evidence" value="ECO:0007669"/>
    <property type="project" value="InterPro"/>
</dbReference>
<keyword evidence="3" id="KW-0882">Thioester bond</keyword>
<comment type="caution">
    <text evidence="9">The sequence shown here is derived from an EMBL/GenBank/DDBJ whole genome shotgun (WGS) entry which is preliminary data.</text>
</comment>
<accession>A0A0T6BBB6</accession>
<evidence type="ECO:0000256" key="1">
    <source>
        <dbReference type="ARBA" id="ARBA00022729"/>
    </source>
</evidence>
<keyword evidence="1" id="KW-0732">Signal</keyword>
<dbReference type="AlphaFoldDB" id="A0A0T6BBB6"/>
<keyword evidence="10" id="KW-1185">Reference proteome</keyword>
<gene>
    <name evidence="9" type="ORF">AMK59_1112</name>
</gene>
<evidence type="ECO:0000256" key="4">
    <source>
        <dbReference type="ARBA" id="ARBA00023180"/>
    </source>
</evidence>
<dbReference type="FunFam" id="2.60.40.1930:FF:000001">
    <property type="entry name" value="CD109 isoform 3"/>
    <property type="match status" value="1"/>
</dbReference>
<evidence type="ECO:0000256" key="2">
    <source>
        <dbReference type="ARBA" id="ARBA00022859"/>
    </source>
</evidence>